<evidence type="ECO:0000256" key="2">
    <source>
        <dbReference type="ARBA" id="ARBA00049106"/>
    </source>
</evidence>
<dbReference type="AlphaFoldDB" id="A0A317QFT2"/>
<dbReference type="PANTHER" id="PTHR39428:SF3">
    <property type="entry name" value="DEAZAFLAVIN-DEPENDENT NITROREDUCTASE"/>
    <property type="match status" value="1"/>
</dbReference>
<evidence type="ECO:0000313" key="4">
    <source>
        <dbReference type="Proteomes" id="UP000246661"/>
    </source>
</evidence>
<gene>
    <name evidence="3" type="ORF">JD79_00762</name>
</gene>
<dbReference type="NCBIfam" id="TIGR00026">
    <property type="entry name" value="hi_GC_TIGR00026"/>
    <property type="match status" value="1"/>
</dbReference>
<comment type="similarity">
    <text evidence="1">Belongs to the F420H(2)-dependent quinone reductase family.</text>
</comment>
<protein>
    <submittedName>
        <fullName evidence="3">Deazaflavin-dependent oxidoreductase (Nitroreductase family)</fullName>
    </submittedName>
</protein>
<dbReference type="PANTHER" id="PTHR39428">
    <property type="entry name" value="F420H(2)-DEPENDENT QUINONE REDUCTASE RV1261C"/>
    <property type="match status" value="1"/>
</dbReference>
<dbReference type="InterPro" id="IPR004378">
    <property type="entry name" value="F420H2_quin_Rdtase"/>
</dbReference>
<accession>A0A317QFT2</accession>
<comment type="caution">
    <text evidence="3">The sequence shown here is derived from an EMBL/GenBank/DDBJ whole genome shotgun (WGS) entry which is preliminary data.</text>
</comment>
<dbReference type="SUPFAM" id="SSF50475">
    <property type="entry name" value="FMN-binding split barrel"/>
    <property type="match status" value="1"/>
</dbReference>
<sequence length="164" mass="17720">MTATTTTTTATTTATTTLSRADRAATVLSRRVAALHTALLRRTGGRLGNRFRGGDVVLVTCRGRVSGLPRTTPLLHVRDGADLVVAASNGGIDTEPQWWLNLRADPRGEVEVRGRRWAVTAAEVDDADRPRLWAALMARCDAYDGYQARVSRRIAVVRLSPVAG</sequence>
<dbReference type="Gene3D" id="2.30.110.10">
    <property type="entry name" value="Electron Transport, Fmn-binding Protein, Chain A"/>
    <property type="match status" value="1"/>
</dbReference>
<keyword evidence="4" id="KW-1185">Reference proteome</keyword>
<dbReference type="RefSeq" id="WP_170149102.1">
    <property type="nucleotide sequence ID" value="NZ_QGTX01000001.1"/>
</dbReference>
<dbReference type="GO" id="GO:0070967">
    <property type="term" value="F:coenzyme F420 binding"/>
    <property type="evidence" value="ECO:0007669"/>
    <property type="project" value="TreeGrafter"/>
</dbReference>
<evidence type="ECO:0000256" key="1">
    <source>
        <dbReference type="ARBA" id="ARBA00008710"/>
    </source>
</evidence>
<dbReference type="InterPro" id="IPR012349">
    <property type="entry name" value="Split_barrel_FMN-bd"/>
</dbReference>
<comment type="catalytic activity">
    <reaction evidence="2">
        <text>oxidized coenzyme F420-(gamma-L-Glu)(n) + a quinol + H(+) = reduced coenzyme F420-(gamma-L-Glu)(n) + a quinone</text>
        <dbReference type="Rhea" id="RHEA:39663"/>
        <dbReference type="Rhea" id="RHEA-COMP:12939"/>
        <dbReference type="Rhea" id="RHEA-COMP:14378"/>
        <dbReference type="ChEBI" id="CHEBI:15378"/>
        <dbReference type="ChEBI" id="CHEBI:24646"/>
        <dbReference type="ChEBI" id="CHEBI:132124"/>
        <dbReference type="ChEBI" id="CHEBI:133980"/>
        <dbReference type="ChEBI" id="CHEBI:139511"/>
    </reaction>
</comment>
<reference evidence="4" key="1">
    <citation type="submission" date="2018-05" db="EMBL/GenBank/DDBJ databases">
        <authorList>
            <person name="Klenk H.-P."/>
            <person name="Huntemann M."/>
            <person name="Clum A."/>
            <person name="Pillay M."/>
            <person name="Palaniappan K."/>
            <person name="Varghese N."/>
            <person name="Mikhailova N."/>
            <person name="Stamatis D."/>
            <person name="Reddy T."/>
            <person name="Daum C."/>
            <person name="Shapiro N."/>
            <person name="Ivanova N."/>
            <person name="Kyrpides N."/>
            <person name="Woyke T."/>
        </authorList>
    </citation>
    <scope>NUCLEOTIDE SEQUENCE [LARGE SCALE GENOMIC DNA]</scope>
    <source>
        <strain evidence="4">DSM 45417</strain>
    </source>
</reference>
<name>A0A317QFT2_9ACTN</name>
<dbReference type="Pfam" id="PF04075">
    <property type="entry name" value="F420H2_quin_red"/>
    <property type="match status" value="1"/>
</dbReference>
<dbReference type="GO" id="GO:0016491">
    <property type="term" value="F:oxidoreductase activity"/>
    <property type="evidence" value="ECO:0007669"/>
    <property type="project" value="InterPro"/>
</dbReference>
<evidence type="ECO:0000313" key="3">
    <source>
        <dbReference type="EMBL" id="PWW21627.1"/>
    </source>
</evidence>
<dbReference type="GO" id="GO:0005886">
    <property type="term" value="C:plasma membrane"/>
    <property type="evidence" value="ECO:0007669"/>
    <property type="project" value="TreeGrafter"/>
</dbReference>
<organism evidence="3 4">
    <name type="scientific">Geodermatophilus normandii</name>
    <dbReference type="NCBI Taxonomy" id="1137989"/>
    <lineage>
        <taxon>Bacteria</taxon>
        <taxon>Bacillati</taxon>
        <taxon>Actinomycetota</taxon>
        <taxon>Actinomycetes</taxon>
        <taxon>Geodermatophilales</taxon>
        <taxon>Geodermatophilaceae</taxon>
        <taxon>Geodermatophilus</taxon>
    </lineage>
</organism>
<proteinExistence type="inferred from homology"/>
<dbReference type="EMBL" id="QGTX01000001">
    <property type="protein sequence ID" value="PWW21627.1"/>
    <property type="molecule type" value="Genomic_DNA"/>
</dbReference>
<dbReference type="Proteomes" id="UP000246661">
    <property type="component" value="Unassembled WGS sequence"/>
</dbReference>